<dbReference type="GO" id="GO:0016746">
    <property type="term" value="F:acyltransferase activity"/>
    <property type="evidence" value="ECO:0007669"/>
    <property type="project" value="UniProtKB-KW"/>
</dbReference>
<dbReference type="Proteomes" id="UP001589748">
    <property type="component" value="Unassembled WGS sequence"/>
</dbReference>
<feature type="domain" description="Peptidase C45 hydrolase" evidence="2">
    <location>
        <begin position="105"/>
        <end position="304"/>
    </location>
</feature>
<evidence type="ECO:0000313" key="3">
    <source>
        <dbReference type="EMBL" id="MFB9378465.1"/>
    </source>
</evidence>
<protein>
    <submittedName>
        <fullName evidence="3">C45 family autoproteolytic acyltransferase/hydrolase</fullName>
    </submittedName>
</protein>
<sequence>MTTYPFTMFGITEARPGARWQALFDATWPAYRRFHLSEGRDARPTRAEAEAALQTHMPELHETWEQLVALTGDDDDAAVFLTQWNLPAFAPAACSQVVALDPAPALARNYDYAPGLFEQTSLSTDYRRPVLGTGDCLWGLLDGMNDAGLVVSLTFGGDRAHGEGFGIPLVLRYLLETCTDVEEAGRVLARLPIAMTYNVTLLDATGASVTAHVGPDRPAEIRPVSCATNHRWTEPVDPAHAARYRSVERLDLLGGLQEEGADADAMVAALLEAPLYTRDYAHGFGTVFTADYRPAEGTLTYRWPGIVWERRFDSPDATVDVILGDADTWSTMPNLDAPDPAATPDRPGATAAAEPVAELPADWADRSSADLAALVRAGIDELARRGSGEGFALLTGLSGHVGLALGESARRIAEQGSWAQVAALSGTTKQAAWARWH</sequence>
<dbReference type="Pfam" id="PF03417">
    <property type="entry name" value="AAT"/>
    <property type="match status" value="1"/>
</dbReference>
<dbReference type="RefSeq" id="WP_380136904.1">
    <property type="nucleotide sequence ID" value="NZ_JBHLUI010000008.1"/>
</dbReference>
<evidence type="ECO:0000259" key="2">
    <source>
        <dbReference type="Pfam" id="PF03417"/>
    </source>
</evidence>
<comment type="caution">
    <text evidence="3">The sequence shown here is derived from an EMBL/GenBank/DDBJ whole genome shotgun (WGS) entry which is preliminary data.</text>
</comment>
<accession>A0ABV5LWJ6</accession>
<dbReference type="InterPro" id="IPR047794">
    <property type="entry name" value="C45_proenzyme-like"/>
</dbReference>
<reference evidence="3 4" key="1">
    <citation type="submission" date="2024-09" db="EMBL/GenBank/DDBJ databases">
        <authorList>
            <person name="Sun Q."/>
            <person name="Mori K."/>
        </authorList>
    </citation>
    <scope>NUCLEOTIDE SEQUENCE [LARGE SCALE GENOMIC DNA]</scope>
    <source>
        <strain evidence="3 4">TISTR 1856</strain>
    </source>
</reference>
<keyword evidence="3" id="KW-0808">Transferase</keyword>
<evidence type="ECO:0000256" key="1">
    <source>
        <dbReference type="SAM" id="MobiDB-lite"/>
    </source>
</evidence>
<dbReference type="EMBL" id="JBHMDM010000007">
    <property type="protein sequence ID" value="MFB9378465.1"/>
    <property type="molecule type" value="Genomic_DNA"/>
</dbReference>
<dbReference type="InterPro" id="IPR005079">
    <property type="entry name" value="Peptidase_C45_hydrolase"/>
</dbReference>
<gene>
    <name evidence="3" type="ORF">ACFFVI_15970</name>
</gene>
<organism evidence="3 4">
    <name type="scientific">Kineococcus gynurae</name>
    <dbReference type="NCBI Taxonomy" id="452979"/>
    <lineage>
        <taxon>Bacteria</taxon>
        <taxon>Bacillati</taxon>
        <taxon>Actinomycetota</taxon>
        <taxon>Actinomycetes</taxon>
        <taxon>Kineosporiales</taxon>
        <taxon>Kineosporiaceae</taxon>
        <taxon>Kineococcus</taxon>
    </lineage>
</organism>
<feature type="region of interest" description="Disordered" evidence="1">
    <location>
        <begin position="330"/>
        <end position="352"/>
    </location>
</feature>
<name>A0ABV5LWJ6_9ACTN</name>
<evidence type="ECO:0000313" key="4">
    <source>
        <dbReference type="Proteomes" id="UP001589748"/>
    </source>
</evidence>
<dbReference type="InterPro" id="IPR029055">
    <property type="entry name" value="Ntn_hydrolases_N"/>
</dbReference>
<dbReference type="Gene3D" id="3.60.60.10">
    <property type="entry name" value="Penicillin V Acylase, Chain A"/>
    <property type="match status" value="1"/>
</dbReference>
<dbReference type="SUPFAM" id="SSF56235">
    <property type="entry name" value="N-terminal nucleophile aminohydrolases (Ntn hydrolases)"/>
    <property type="match status" value="1"/>
</dbReference>
<keyword evidence="4" id="KW-1185">Reference proteome</keyword>
<keyword evidence="3" id="KW-0012">Acyltransferase</keyword>
<feature type="compositionally biased region" description="Low complexity" evidence="1">
    <location>
        <begin position="336"/>
        <end position="352"/>
    </location>
</feature>
<dbReference type="NCBIfam" id="NF040521">
    <property type="entry name" value="C45_proenzyme"/>
    <property type="match status" value="1"/>
</dbReference>
<proteinExistence type="predicted"/>